<evidence type="ECO:0000313" key="3">
    <source>
        <dbReference type="EMBL" id="MBT1589254.1"/>
    </source>
</evidence>
<protein>
    <submittedName>
        <fullName evidence="3">Alpha/beta hydrolase family protein</fullName>
    </submittedName>
</protein>
<evidence type="ECO:0000313" key="4">
    <source>
        <dbReference type="Proteomes" id="UP001519641"/>
    </source>
</evidence>
<dbReference type="GO" id="GO:0016787">
    <property type="term" value="F:hydrolase activity"/>
    <property type="evidence" value="ECO:0007669"/>
    <property type="project" value="UniProtKB-KW"/>
</dbReference>
<keyword evidence="4" id="KW-1185">Reference proteome</keyword>
<accession>A0ABS5VJM5</accession>
<keyword evidence="3" id="KW-0378">Hydrolase</keyword>
<organism evidence="3 4">
    <name type="scientific">Curtobacterium aurantiacum</name>
    <dbReference type="NCBI Taxonomy" id="3236919"/>
    <lineage>
        <taxon>Bacteria</taxon>
        <taxon>Bacillati</taxon>
        <taxon>Actinomycetota</taxon>
        <taxon>Actinomycetes</taxon>
        <taxon>Micrococcales</taxon>
        <taxon>Microbacteriaceae</taxon>
        <taxon>Curtobacterium</taxon>
    </lineage>
</organism>
<sequence>MLGTIPFDESAANRLIKAATGADITLLFAASARRSAAEDASTDFSGAYADRFAEAAVAEAADRVRLAGALGRLADAVQVVIGEAQRERERLAAVDAWQGRETARQQADDEPLGIFEVNPTPMFDPKPSDIPIRPTPISASFSASDRPRTAGGSSMGRSSADPERLRTFVASARASDRGFSEHAVKLRKAWSGFTSNCSWAEVSSSTLLPGFDRYLQENASDADWIERIASAFERAGASSTLSNSVLDFAAAATIPPSFRTLLAPGATPAEVAATWVGLGLTKANEMDLLALPPEVLAMLGNLEGIPYWARNTANQEVLDDRLARKNLDPDEREALRSIRASLGDNRFLISLTGDVPPLAAVSIGDLDAATNVTWAVPGMGSSTKTMTGWVQAAQNVADEQVKVDGPGNRAVIAWMGYEAPPAPPDLGVFNEDAAESGGAKLAASIRGLDAVRAGDMPRTNVLAHSYGTTTASIGLTAPGVHVDSFTSIASAGIPQTIPTAQDIQADHVYAGQAQDTFVGIPGLGDQYAYIGRGFSVPYRLDPTNSSFGAETFGADGADGFDPVKDHGVHTASGNGYLDPGTESLRNVAKTTTGHGDRVTPAG</sequence>
<feature type="region of interest" description="Disordered" evidence="1">
    <location>
        <begin position="119"/>
        <end position="163"/>
    </location>
</feature>
<reference evidence="3 4" key="1">
    <citation type="submission" date="2021-05" db="EMBL/GenBank/DDBJ databases">
        <title>Whole genome sequence of Curtobacterium flaccumfaciens pv. flaccumfaciens strain CFBP 8819.</title>
        <authorList>
            <person name="Osdaghi E."/>
            <person name="Taghouti G."/>
            <person name="Portier P."/>
            <person name="Fazliarab A."/>
            <person name="Taghavi S.M."/>
            <person name="Briand M."/>
            <person name="Le-Saux M."/>
            <person name="Jacques M.-A."/>
        </authorList>
    </citation>
    <scope>NUCLEOTIDE SEQUENCE [LARGE SCALE GENOMIC DNA]</scope>
    <source>
        <strain evidence="3 4">CFBP 8819</strain>
    </source>
</reference>
<dbReference type="Proteomes" id="UP001519641">
    <property type="component" value="Unassembled WGS sequence"/>
</dbReference>
<feature type="domain" description="DUF1023" evidence="2">
    <location>
        <begin position="358"/>
        <end position="518"/>
    </location>
</feature>
<evidence type="ECO:0000259" key="2">
    <source>
        <dbReference type="Pfam" id="PF06259"/>
    </source>
</evidence>
<name>A0ABS5VJM5_9MICO</name>
<gene>
    <name evidence="3" type="ORF">KK097_15665</name>
</gene>
<dbReference type="EMBL" id="JAHEWS010000029">
    <property type="protein sequence ID" value="MBT1589254.1"/>
    <property type="molecule type" value="Genomic_DNA"/>
</dbReference>
<dbReference type="Pfam" id="PF06259">
    <property type="entry name" value="Abhydrolase_8"/>
    <property type="match status" value="1"/>
</dbReference>
<dbReference type="RefSeq" id="WP_214529153.1">
    <property type="nucleotide sequence ID" value="NZ_JAHEWO010000006.1"/>
</dbReference>
<evidence type="ECO:0000256" key="1">
    <source>
        <dbReference type="SAM" id="MobiDB-lite"/>
    </source>
</evidence>
<comment type="caution">
    <text evidence="3">The sequence shown here is derived from an EMBL/GenBank/DDBJ whole genome shotgun (WGS) entry which is preliminary data.</text>
</comment>
<proteinExistence type="predicted"/>
<dbReference type="InterPro" id="IPR010427">
    <property type="entry name" value="DUF1023"/>
</dbReference>